<feature type="transmembrane region" description="Helical" evidence="2">
    <location>
        <begin position="153"/>
        <end position="175"/>
    </location>
</feature>
<dbReference type="HOGENOM" id="CLU_1326363_0_0_1"/>
<keyword evidence="4" id="KW-1185">Reference proteome</keyword>
<dbReference type="eggNOG" id="ENOG502SBV5">
    <property type="taxonomic scope" value="Eukaryota"/>
</dbReference>
<evidence type="ECO:0000313" key="3">
    <source>
        <dbReference type="EMBL" id="ERF76718.1"/>
    </source>
</evidence>
<dbReference type="Proteomes" id="UP000019373">
    <property type="component" value="Unassembled WGS sequence"/>
</dbReference>
<proteinExistence type="predicted"/>
<dbReference type="OrthoDB" id="2565331at2759"/>
<organism evidence="3 4">
    <name type="scientific">Endocarpon pusillum (strain Z07020 / HMAS-L-300199)</name>
    <name type="common">Lichen-forming fungus</name>
    <dbReference type="NCBI Taxonomy" id="1263415"/>
    <lineage>
        <taxon>Eukaryota</taxon>
        <taxon>Fungi</taxon>
        <taxon>Dikarya</taxon>
        <taxon>Ascomycota</taxon>
        <taxon>Pezizomycotina</taxon>
        <taxon>Eurotiomycetes</taxon>
        <taxon>Chaetothyriomycetidae</taxon>
        <taxon>Verrucariales</taxon>
        <taxon>Verrucariaceae</taxon>
        <taxon>Endocarpon</taxon>
    </lineage>
</organism>
<keyword evidence="2" id="KW-1133">Transmembrane helix</keyword>
<keyword evidence="2" id="KW-0472">Membrane</keyword>
<dbReference type="Pfam" id="PF09796">
    <property type="entry name" value="QCR10"/>
    <property type="match status" value="1"/>
</dbReference>
<dbReference type="AlphaFoldDB" id="U1GW67"/>
<dbReference type="EMBL" id="KE720721">
    <property type="protein sequence ID" value="ERF76718.1"/>
    <property type="molecule type" value="Genomic_DNA"/>
</dbReference>
<feature type="region of interest" description="Disordered" evidence="1">
    <location>
        <begin position="110"/>
        <end position="138"/>
    </location>
</feature>
<keyword evidence="2" id="KW-0812">Transmembrane</keyword>
<accession>U1GW67</accession>
<gene>
    <name evidence="3" type="ORF">EPUS_02257</name>
</gene>
<dbReference type="GeneID" id="19237311"/>
<sequence>MADQKQGGTFLTQFALAAVFMMSYLHRQPTLPSTFYSITQCPLHVLALGSILGNVADTAGKGVSGVTNTAGNAVGGIGKGLGDTVSGVTEGLGNTAKGAGNTVKDTTGSVGGAAGGAADKTDDSIGGKKQTADNPLGLYNTRTHFHGTSLGTLARYGTIAAGFGASAGIFALFFFGEVPKVRNDILSKMPLIGDYFVREVPPEDNPF</sequence>
<protein>
    <submittedName>
        <fullName evidence="3">Uncharacterized protein</fullName>
    </submittedName>
</protein>
<dbReference type="GO" id="GO:0006122">
    <property type="term" value="P:mitochondrial electron transport, ubiquinol to cytochrome c"/>
    <property type="evidence" value="ECO:0007669"/>
    <property type="project" value="InterPro"/>
</dbReference>
<reference evidence="4" key="1">
    <citation type="journal article" date="2014" name="BMC Genomics">
        <title>Genome characteristics reveal the impact of lichenization on lichen-forming fungus Endocarpon pusillum Hedwig (Verrucariales, Ascomycota).</title>
        <authorList>
            <person name="Wang Y.-Y."/>
            <person name="Liu B."/>
            <person name="Zhang X.-Y."/>
            <person name="Zhou Q.-M."/>
            <person name="Zhang T."/>
            <person name="Li H."/>
            <person name="Yu Y.-F."/>
            <person name="Zhang X.-L."/>
            <person name="Hao X.-Y."/>
            <person name="Wang M."/>
            <person name="Wang L."/>
            <person name="Wei J.-C."/>
        </authorList>
    </citation>
    <scope>NUCLEOTIDE SEQUENCE [LARGE SCALE GENOMIC DNA]</scope>
    <source>
        <strain evidence="4">Z07020 / HMAS-L-300199</strain>
    </source>
</reference>
<evidence type="ECO:0000256" key="1">
    <source>
        <dbReference type="SAM" id="MobiDB-lite"/>
    </source>
</evidence>
<dbReference type="PANTHER" id="PTHR28254:SF1">
    <property type="entry name" value="CYTOCHROME B-C1 COMPLEX SUBUNIT 10, MITOCHONDRIAL"/>
    <property type="match status" value="1"/>
</dbReference>
<name>U1GW67_ENDPU</name>
<evidence type="ECO:0000313" key="4">
    <source>
        <dbReference type="Proteomes" id="UP000019373"/>
    </source>
</evidence>
<dbReference type="GO" id="GO:0005739">
    <property type="term" value="C:mitochondrion"/>
    <property type="evidence" value="ECO:0007669"/>
    <property type="project" value="GOC"/>
</dbReference>
<dbReference type="PANTHER" id="PTHR28254">
    <property type="entry name" value="CYTOCHROME B-C1 COMPLEX SUBUNIT 10"/>
    <property type="match status" value="1"/>
</dbReference>
<evidence type="ECO:0000256" key="2">
    <source>
        <dbReference type="SAM" id="Phobius"/>
    </source>
</evidence>
<dbReference type="RefSeq" id="XP_007785930.1">
    <property type="nucleotide sequence ID" value="XM_007787740.1"/>
</dbReference>
<dbReference type="InterPro" id="IPR019182">
    <property type="entry name" value="Cytochrome_b-c1_su10_fun"/>
</dbReference>